<evidence type="ECO:0000313" key="3">
    <source>
        <dbReference type="Proteomes" id="UP000709336"/>
    </source>
</evidence>
<keyword evidence="3" id="KW-1185">Reference proteome</keyword>
<feature type="transmembrane region" description="Helical" evidence="1">
    <location>
        <begin position="68"/>
        <end position="86"/>
    </location>
</feature>
<sequence>MKAIVALVSIVSFLMVVLPGLLYQFAGLSLGLAFTSFRFGLFVGVAALVLIILQLLFARKTMQWGKTAVWTAMALVAIVMPLQMMGQAKSVPPIHDISTDVSNPPAFVAVAPKRADAPNPLEYAGGEVTRQQLEAYPNIKTQVFSQPLDKVYTAAEKAVAELGWERTQQNALENTIEATDTTFWFGFKDDVVIRLTAKDNKTLVDVRSKSRVGMSDLGKNAQRIEAFFDVLHQQLAD</sequence>
<comment type="caution">
    <text evidence="2">The sequence shown here is derived from an EMBL/GenBank/DDBJ whole genome shotgun (WGS) entry which is preliminary data.</text>
</comment>
<dbReference type="Proteomes" id="UP000709336">
    <property type="component" value="Unassembled WGS sequence"/>
</dbReference>
<organism evidence="2 3">
    <name type="scientific">Alteromonas ponticola</name>
    <dbReference type="NCBI Taxonomy" id="2720613"/>
    <lineage>
        <taxon>Bacteria</taxon>
        <taxon>Pseudomonadati</taxon>
        <taxon>Pseudomonadota</taxon>
        <taxon>Gammaproteobacteria</taxon>
        <taxon>Alteromonadales</taxon>
        <taxon>Alteromonadaceae</taxon>
        <taxon>Alteromonas/Salinimonas group</taxon>
        <taxon>Alteromonas</taxon>
    </lineage>
</organism>
<gene>
    <name evidence="2" type="ORF">HCJ96_07620</name>
</gene>
<evidence type="ECO:0000313" key="2">
    <source>
        <dbReference type="EMBL" id="NMH59879.1"/>
    </source>
</evidence>
<dbReference type="Pfam" id="PF07386">
    <property type="entry name" value="DUF1499"/>
    <property type="match status" value="1"/>
</dbReference>
<protein>
    <submittedName>
        <fullName evidence="2">DUF1499 domain-containing protein</fullName>
    </submittedName>
</protein>
<keyword evidence="1" id="KW-1133">Transmembrane helix</keyword>
<dbReference type="EMBL" id="JAATNW010000004">
    <property type="protein sequence ID" value="NMH59879.1"/>
    <property type="molecule type" value="Genomic_DNA"/>
</dbReference>
<dbReference type="InterPro" id="IPR010865">
    <property type="entry name" value="DUF1499"/>
</dbReference>
<name>A0ABX1R087_9ALTE</name>
<dbReference type="RefSeq" id="WP_169210455.1">
    <property type="nucleotide sequence ID" value="NZ_JAATNW010000004.1"/>
</dbReference>
<keyword evidence="1" id="KW-0472">Membrane</keyword>
<keyword evidence="1" id="KW-0812">Transmembrane</keyword>
<reference evidence="2 3" key="1">
    <citation type="submission" date="2020-03" db="EMBL/GenBank/DDBJ databases">
        <title>Alteromonas ponticola sp. nov., isolated from seawater.</title>
        <authorList>
            <person name="Yoon J.-H."/>
            <person name="Kim Y.-O."/>
        </authorList>
    </citation>
    <scope>NUCLEOTIDE SEQUENCE [LARGE SCALE GENOMIC DNA]</scope>
    <source>
        <strain evidence="2 3">MYP5</strain>
    </source>
</reference>
<feature type="transmembrane region" description="Helical" evidence="1">
    <location>
        <begin position="35"/>
        <end position="56"/>
    </location>
</feature>
<proteinExistence type="predicted"/>
<accession>A0ABX1R087</accession>
<evidence type="ECO:0000256" key="1">
    <source>
        <dbReference type="SAM" id="Phobius"/>
    </source>
</evidence>